<organism evidence="7 8">
    <name type="scientific">Lodderomyces beijingensis</name>
    <dbReference type="NCBI Taxonomy" id="1775926"/>
    <lineage>
        <taxon>Eukaryota</taxon>
        <taxon>Fungi</taxon>
        <taxon>Dikarya</taxon>
        <taxon>Ascomycota</taxon>
        <taxon>Saccharomycotina</taxon>
        <taxon>Pichiomycetes</taxon>
        <taxon>Debaryomycetaceae</taxon>
        <taxon>Candida/Lodderomyces clade</taxon>
        <taxon>Lodderomyces</taxon>
    </lineage>
</organism>
<dbReference type="InterPro" id="IPR051140">
    <property type="entry name" value="GATA_TF"/>
</dbReference>
<keyword evidence="1" id="KW-0479">Metal-binding</keyword>
<name>A0ABP0ZJD3_9ASCO</name>
<dbReference type="GeneID" id="92205707"/>
<dbReference type="InterPro" id="IPR000679">
    <property type="entry name" value="Znf_GATA"/>
</dbReference>
<dbReference type="PANTHER" id="PTHR45658">
    <property type="entry name" value="GATA TRANSCRIPTION FACTOR"/>
    <property type="match status" value="1"/>
</dbReference>
<dbReference type="Gene3D" id="3.30.50.10">
    <property type="entry name" value="Erythroid Transcription Factor GATA-1, subunit A"/>
    <property type="match status" value="1"/>
</dbReference>
<dbReference type="Proteomes" id="UP001497383">
    <property type="component" value="Chromosome 1"/>
</dbReference>
<dbReference type="InterPro" id="IPR013088">
    <property type="entry name" value="Znf_NHR/GATA"/>
</dbReference>
<feature type="region of interest" description="Disordered" evidence="5">
    <location>
        <begin position="231"/>
        <end position="256"/>
    </location>
</feature>
<keyword evidence="8" id="KW-1185">Reference proteome</keyword>
<protein>
    <recommendedName>
        <fullName evidence="6">GATA-type domain-containing protein</fullName>
    </recommendedName>
</protein>
<dbReference type="Pfam" id="PF00320">
    <property type="entry name" value="GATA"/>
    <property type="match status" value="1"/>
</dbReference>
<dbReference type="RefSeq" id="XP_066827449.1">
    <property type="nucleotide sequence ID" value="XM_066975406.1"/>
</dbReference>
<sequence>MNRGVCHEAGAMPRLPSFQQLNETLKDTDTLTGPSAKNVLSYSSAFKNLALYQESKSAANNTNKAAATKAVGANPYNIGPEYSYGNTIYGRHESYPNQYYSLSYDGYRNKLDSTSPTSIDGMSKSDIADDEKIDDYKSLSNSIHFLTEFESKCRSTNAMRYCNYENQGPNASMVLDSMKNVSIDDILNTLKKTTSLLESMRPSKHEHEAQQEYNSSSKELKVFKRGLSHSQLSEMDKSKKPRIHHSVSFPSSSTSNSNINNNINNFNNSNNINNINNNNNRALPFEMNSIPLHEHLSNYVHEAPHHGHFGANGMSADMGIKPEIVCQHCLSHETPEWRRGPEGSRTLCNACGLFYSKLIKKYGLHEADRVMLERKQRGTVNDRRIF</sequence>
<evidence type="ECO:0000259" key="6">
    <source>
        <dbReference type="PROSITE" id="PS50114"/>
    </source>
</evidence>
<evidence type="ECO:0000256" key="3">
    <source>
        <dbReference type="ARBA" id="ARBA00022833"/>
    </source>
</evidence>
<evidence type="ECO:0000256" key="1">
    <source>
        <dbReference type="ARBA" id="ARBA00022723"/>
    </source>
</evidence>
<dbReference type="SUPFAM" id="SSF57716">
    <property type="entry name" value="Glucocorticoid receptor-like (DNA-binding domain)"/>
    <property type="match status" value="1"/>
</dbReference>
<dbReference type="PROSITE" id="PS00344">
    <property type="entry name" value="GATA_ZN_FINGER_1"/>
    <property type="match status" value="1"/>
</dbReference>
<keyword evidence="2 4" id="KW-0863">Zinc-finger</keyword>
<evidence type="ECO:0000313" key="8">
    <source>
        <dbReference type="Proteomes" id="UP001497383"/>
    </source>
</evidence>
<evidence type="ECO:0000313" key="7">
    <source>
        <dbReference type="EMBL" id="CAK9435861.1"/>
    </source>
</evidence>
<dbReference type="PROSITE" id="PS50114">
    <property type="entry name" value="GATA_ZN_FINGER_2"/>
    <property type="match status" value="1"/>
</dbReference>
<accession>A0ABP0ZJD3</accession>
<gene>
    <name evidence="7" type="ORF">LODBEIA_P05110</name>
</gene>
<evidence type="ECO:0000256" key="5">
    <source>
        <dbReference type="SAM" id="MobiDB-lite"/>
    </source>
</evidence>
<dbReference type="CDD" id="cd00202">
    <property type="entry name" value="ZnF_GATA"/>
    <property type="match status" value="1"/>
</dbReference>
<dbReference type="EMBL" id="OZ022405">
    <property type="protein sequence ID" value="CAK9435861.1"/>
    <property type="molecule type" value="Genomic_DNA"/>
</dbReference>
<evidence type="ECO:0000256" key="2">
    <source>
        <dbReference type="ARBA" id="ARBA00022771"/>
    </source>
</evidence>
<dbReference type="SMART" id="SM00401">
    <property type="entry name" value="ZnF_GATA"/>
    <property type="match status" value="1"/>
</dbReference>
<feature type="domain" description="GATA-type" evidence="6">
    <location>
        <begin position="320"/>
        <end position="355"/>
    </location>
</feature>
<proteinExistence type="predicted"/>
<dbReference type="PANTHER" id="PTHR45658:SF18">
    <property type="entry name" value="PROTEIN GAT2"/>
    <property type="match status" value="1"/>
</dbReference>
<evidence type="ECO:0000256" key="4">
    <source>
        <dbReference type="PROSITE-ProRule" id="PRU00094"/>
    </source>
</evidence>
<reference evidence="7 8" key="1">
    <citation type="submission" date="2024-03" db="EMBL/GenBank/DDBJ databases">
        <authorList>
            <person name="Brejova B."/>
        </authorList>
    </citation>
    <scope>NUCLEOTIDE SEQUENCE [LARGE SCALE GENOMIC DNA]</scope>
    <source>
        <strain evidence="7 8">CBS 14171</strain>
    </source>
</reference>
<keyword evidence="3" id="KW-0862">Zinc</keyword>